<dbReference type="SUPFAM" id="SSF56634">
    <property type="entry name" value="Heme-dependent catalase-like"/>
    <property type="match status" value="1"/>
</dbReference>
<dbReference type="PANTHER" id="PTHR11465:SF62">
    <property type="entry name" value="CATALASE T"/>
    <property type="match status" value="1"/>
</dbReference>
<dbReference type="GO" id="GO:0005739">
    <property type="term" value="C:mitochondrion"/>
    <property type="evidence" value="ECO:0007669"/>
    <property type="project" value="TreeGrafter"/>
</dbReference>
<dbReference type="Gene3D" id="1.20.1280.120">
    <property type="match status" value="1"/>
</dbReference>
<dbReference type="PROSITE" id="PS51402">
    <property type="entry name" value="CATALASE_3"/>
    <property type="match status" value="1"/>
</dbReference>
<gene>
    <name evidence="2" type="ORF">LTR36_001066</name>
</gene>
<dbReference type="GO" id="GO:0020037">
    <property type="term" value="F:heme binding"/>
    <property type="evidence" value="ECO:0007669"/>
    <property type="project" value="InterPro"/>
</dbReference>
<organism evidence="2 3">
    <name type="scientific">Oleoguttula mirabilis</name>
    <dbReference type="NCBI Taxonomy" id="1507867"/>
    <lineage>
        <taxon>Eukaryota</taxon>
        <taxon>Fungi</taxon>
        <taxon>Dikarya</taxon>
        <taxon>Ascomycota</taxon>
        <taxon>Pezizomycotina</taxon>
        <taxon>Dothideomycetes</taxon>
        <taxon>Dothideomycetidae</taxon>
        <taxon>Mycosphaerellales</taxon>
        <taxon>Teratosphaeriaceae</taxon>
        <taxon>Oleoguttula</taxon>
    </lineage>
</organism>
<protein>
    <recommendedName>
        <fullName evidence="1">Catalase core domain-containing protein</fullName>
    </recommendedName>
</protein>
<evidence type="ECO:0000259" key="1">
    <source>
        <dbReference type="SMART" id="SM01060"/>
    </source>
</evidence>
<dbReference type="InterPro" id="IPR020835">
    <property type="entry name" value="Catalase_sf"/>
</dbReference>
<sequence>MPLPDDAATVETAGTLVKTLRGAFGTPQSHRPAHATGRLTTGIFTPSAEASSLSTALHFNNASTPLIVRFSSSTGIVNIPDNDANANPRGIGIRFDLGNNGHTHTDIIAHSTAFFPMRTGEGFLAMLGAIGGGTVGKFLEENPTAAAFVNDPKPSPVSFATEKYYSVNAFKLIKDGKTTFIRYRVVPSAGFSTLSDEEVASKSKTYLYDELVERVSSGPIEFKLVAQIAKEDDPTDDSTKHWPEERKQVELGTIKVDKVKSEEESKKEQKHIIYDPVPRVEGVESSADPLIDIRAAIYLISGKIRRAAPEDVPSVAPAQLA</sequence>
<keyword evidence="3" id="KW-1185">Reference proteome</keyword>
<dbReference type="InterPro" id="IPR018028">
    <property type="entry name" value="Catalase"/>
</dbReference>
<dbReference type="GO" id="GO:0005777">
    <property type="term" value="C:peroxisome"/>
    <property type="evidence" value="ECO:0007669"/>
    <property type="project" value="TreeGrafter"/>
</dbReference>
<dbReference type="Proteomes" id="UP001324427">
    <property type="component" value="Unassembled WGS sequence"/>
</dbReference>
<dbReference type="GO" id="GO:0042744">
    <property type="term" value="P:hydrogen peroxide catabolic process"/>
    <property type="evidence" value="ECO:0007669"/>
    <property type="project" value="TreeGrafter"/>
</dbReference>
<dbReference type="EMBL" id="JAVFHQ010000011">
    <property type="protein sequence ID" value="KAK4547410.1"/>
    <property type="molecule type" value="Genomic_DNA"/>
</dbReference>
<dbReference type="InterPro" id="IPR024168">
    <property type="entry name" value="Catalase_SrpA-type_pred"/>
</dbReference>
<proteinExistence type="predicted"/>
<comment type="caution">
    <text evidence="2">The sequence shown here is derived from an EMBL/GenBank/DDBJ whole genome shotgun (WGS) entry which is preliminary data.</text>
</comment>
<dbReference type="GO" id="GO:0042542">
    <property type="term" value="P:response to hydrogen peroxide"/>
    <property type="evidence" value="ECO:0007669"/>
    <property type="project" value="TreeGrafter"/>
</dbReference>
<dbReference type="CDD" id="cd08153">
    <property type="entry name" value="srpA_like"/>
    <property type="match status" value="1"/>
</dbReference>
<dbReference type="GO" id="GO:0004096">
    <property type="term" value="F:catalase activity"/>
    <property type="evidence" value="ECO:0007669"/>
    <property type="project" value="InterPro"/>
</dbReference>
<dbReference type="Gene3D" id="2.40.180.10">
    <property type="entry name" value="Catalase core domain"/>
    <property type="match status" value="1"/>
</dbReference>
<feature type="domain" description="Catalase core" evidence="1">
    <location>
        <begin position="1"/>
        <end position="320"/>
    </location>
</feature>
<name>A0AAV9JPA5_9PEZI</name>
<evidence type="ECO:0000313" key="3">
    <source>
        <dbReference type="Proteomes" id="UP001324427"/>
    </source>
</evidence>
<evidence type="ECO:0000313" key="2">
    <source>
        <dbReference type="EMBL" id="KAK4547410.1"/>
    </source>
</evidence>
<accession>A0AAV9JPA5</accession>
<dbReference type="Pfam" id="PF00199">
    <property type="entry name" value="Catalase"/>
    <property type="match status" value="1"/>
</dbReference>
<dbReference type="InterPro" id="IPR011614">
    <property type="entry name" value="Catalase_core"/>
</dbReference>
<dbReference type="PIRSF" id="PIRSF000296">
    <property type="entry name" value="SrpA"/>
    <property type="match status" value="1"/>
</dbReference>
<dbReference type="SMART" id="SM01060">
    <property type="entry name" value="Catalase"/>
    <property type="match status" value="1"/>
</dbReference>
<dbReference type="PANTHER" id="PTHR11465">
    <property type="entry name" value="CATALASE"/>
    <property type="match status" value="1"/>
</dbReference>
<reference evidence="2 3" key="1">
    <citation type="submission" date="2021-11" db="EMBL/GenBank/DDBJ databases">
        <title>Black yeast isolated from Biological Soil Crust.</title>
        <authorList>
            <person name="Kurbessoian T."/>
        </authorList>
    </citation>
    <scope>NUCLEOTIDE SEQUENCE [LARGE SCALE GENOMIC DNA]</scope>
    <source>
        <strain evidence="2 3">CCFEE 5522</strain>
    </source>
</reference>
<dbReference type="AlphaFoldDB" id="A0AAV9JPA5"/>